<sequence>MKIDLPIKLVAALVCGCCAFGFAPGAHAQTGSSPATQGGQAGAKGGASLEESRTPDSTGANNANGAIGEGSGATNGVAGGGNGRTTKQQATPSHKRMKGASSAPAGGAGQ</sequence>
<feature type="chain" id="PRO_5046151618" evidence="2">
    <location>
        <begin position="29"/>
        <end position="110"/>
    </location>
</feature>
<feature type="compositionally biased region" description="Gly residues" evidence="1">
    <location>
        <begin position="67"/>
        <end position="83"/>
    </location>
</feature>
<feature type="signal peptide" evidence="2">
    <location>
        <begin position="1"/>
        <end position="28"/>
    </location>
</feature>
<dbReference type="Proteomes" id="UP001431019">
    <property type="component" value="Unassembled WGS sequence"/>
</dbReference>
<proteinExistence type="predicted"/>
<feature type="region of interest" description="Disordered" evidence="1">
    <location>
        <begin position="27"/>
        <end position="110"/>
    </location>
</feature>
<keyword evidence="4" id="KW-1185">Reference proteome</keyword>
<gene>
    <name evidence="3" type="ORF">LJ656_21620</name>
</gene>
<protein>
    <submittedName>
        <fullName evidence="3">Uncharacterized protein</fullName>
    </submittedName>
</protein>
<evidence type="ECO:0000256" key="2">
    <source>
        <dbReference type="SAM" id="SignalP"/>
    </source>
</evidence>
<dbReference type="EMBL" id="JAJITD010000011">
    <property type="protein sequence ID" value="MCC8395191.1"/>
    <property type="molecule type" value="Genomic_DNA"/>
</dbReference>
<name>A0ABS8JZ64_9BURK</name>
<evidence type="ECO:0000313" key="4">
    <source>
        <dbReference type="Proteomes" id="UP001431019"/>
    </source>
</evidence>
<comment type="caution">
    <text evidence="3">The sequence shown here is derived from an EMBL/GenBank/DDBJ whole genome shotgun (WGS) entry which is preliminary data.</text>
</comment>
<evidence type="ECO:0000313" key="3">
    <source>
        <dbReference type="EMBL" id="MCC8395191.1"/>
    </source>
</evidence>
<evidence type="ECO:0000256" key="1">
    <source>
        <dbReference type="SAM" id="MobiDB-lite"/>
    </source>
</evidence>
<dbReference type="RefSeq" id="WP_230511411.1">
    <property type="nucleotide sequence ID" value="NZ_JAJITD010000011.1"/>
</dbReference>
<feature type="compositionally biased region" description="Low complexity" evidence="1">
    <location>
        <begin position="99"/>
        <end position="110"/>
    </location>
</feature>
<accession>A0ABS8JZ64</accession>
<keyword evidence="2" id="KW-0732">Signal</keyword>
<organism evidence="3 4">
    <name type="scientific">Paraburkholderia sejongensis</name>
    <dbReference type="NCBI Taxonomy" id="2886946"/>
    <lineage>
        <taxon>Bacteria</taxon>
        <taxon>Pseudomonadati</taxon>
        <taxon>Pseudomonadota</taxon>
        <taxon>Betaproteobacteria</taxon>
        <taxon>Burkholderiales</taxon>
        <taxon>Burkholderiaceae</taxon>
        <taxon>Paraburkholderia</taxon>
    </lineage>
</organism>
<reference evidence="3 4" key="1">
    <citation type="submission" date="2021-11" db="EMBL/GenBank/DDBJ databases">
        <authorList>
            <person name="Oh E.-T."/>
            <person name="Kim S.-B."/>
        </authorList>
    </citation>
    <scope>NUCLEOTIDE SEQUENCE [LARGE SCALE GENOMIC DNA]</scope>
    <source>
        <strain evidence="3 4">MMS20-SJTR3</strain>
    </source>
</reference>